<accession>A0A0K2UKD6</accession>
<dbReference type="EMBL" id="HACA01021006">
    <property type="protein sequence ID" value="CDW38367.1"/>
    <property type="molecule type" value="Transcribed_RNA"/>
</dbReference>
<evidence type="ECO:0000256" key="1">
    <source>
        <dbReference type="SAM" id="Phobius"/>
    </source>
</evidence>
<keyword evidence="1" id="KW-1133">Transmembrane helix</keyword>
<keyword evidence="1" id="KW-0812">Transmembrane</keyword>
<feature type="transmembrane region" description="Helical" evidence="1">
    <location>
        <begin position="20"/>
        <end position="41"/>
    </location>
</feature>
<protein>
    <submittedName>
        <fullName evidence="2">Uncharacterized protein</fullName>
    </submittedName>
</protein>
<sequence>RFQPLSHYCSWPPLGTTLIWLAANNFFCKSYVYYIFIFFHLSKLYTK</sequence>
<name>A0A0K2UKD6_LEPSM</name>
<evidence type="ECO:0000313" key="2">
    <source>
        <dbReference type="EMBL" id="CDW38367.1"/>
    </source>
</evidence>
<feature type="non-terminal residue" evidence="2">
    <location>
        <position position="1"/>
    </location>
</feature>
<dbReference type="AlphaFoldDB" id="A0A0K2UKD6"/>
<organism evidence="2">
    <name type="scientific">Lepeophtheirus salmonis</name>
    <name type="common">Salmon louse</name>
    <name type="synonym">Caligus salmonis</name>
    <dbReference type="NCBI Taxonomy" id="72036"/>
    <lineage>
        <taxon>Eukaryota</taxon>
        <taxon>Metazoa</taxon>
        <taxon>Ecdysozoa</taxon>
        <taxon>Arthropoda</taxon>
        <taxon>Crustacea</taxon>
        <taxon>Multicrustacea</taxon>
        <taxon>Hexanauplia</taxon>
        <taxon>Copepoda</taxon>
        <taxon>Siphonostomatoida</taxon>
        <taxon>Caligidae</taxon>
        <taxon>Lepeophtheirus</taxon>
    </lineage>
</organism>
<proteinExistence type="predicted"/>
<reference evidence="2" key="1">
    <citation type="submission" date="2014-05" db="EMBL/GenBank/DDBJ databases">
        <authorList>
            <person name="Chronopoulou M."/>
        </authorList>
    </citation>
    <scope>NUCLEOTIDE SEQUENCE</scope>
    <source>
        <tissue evidence="2">Whole organism</tissue>
    </source>
</reference>
<keyword evidence="1" id="KW-0472">Membrane</keyword>